<reference evidence="3" key="1">
    <citation type="journal article" date="2019" name="Int. J. Syst. Evol. Microbiol.">
        <title>The Global Catalogue of Microorganisms (GCM) 10K type strain sequencing project: providing services to taxonomists for standard genome sequencing and annotation.</title>
        <authorList>
            <consortium name="The Broad Institute Genomics Platform"/>
            <consortium name="The Broad Institute Genome Sequencing Center for Infectious Disease"/>
            <person name="Wu L."/>
            <person name="Ma J."/>
        </authorList>
    </citation>
    <scope>NUCLEOTIDE SEQUENCE [LARGE SCALE GENOMIC DNA]</scope>
    <source>
        <strain evidence="3">CCM 4481</strain>
    </source>
</reference>
<comment type="similarity">
    <text evidence="1">Belongs to the OsmC/Ohr family.</text>
</comment>
<evidence type="ECO:0000313" key="2">
    <source>
        <dbReference type="EMBL" id="MFC4528168.1"/>
    </source>
</evidence>
<dbReference type="SUPFAM" id="SSF82784">
    <property type="entry name" value="OsmC-like"/>
    <property type="match status" value="1"/>
</dbReference>
<protein>
    <submittedName>
        <fullName evidence="2">Ohr family peroxiredoxin</fullName>
    </submittedName>
</protein>
<dbReference type="NCBIfam" id="TIGR03561">
    <property type="entry name" value="organ_hyd_perox"/>
    <property type="match status" value="1"/>
</dbReference>
<evidence type="ECO:0000256" key="1">
    <source>
        <dbReference type="ARBA" id="ARBA00007378"/>
    </source>
</evidence>
<dbReference type="Pfam" id="PF02566">
    <property type="entry name" value="OsmC"/>
    <property type="match status" value="1"/>
</dbReference>
<dbReference type="InterPro" id="IPR015946">
    <property type="entry name" value="KH_dom-like_a/b"/>
</dbReference>
<name>A0ABV9C543_9GAMM</name>
<dbReference type="InterPro" id="IPR019953">
    <property type="entry name" value="OHR"/>
</dbReference>
<accession>A0ABV9C543</accession>
<dbReference type="Proteomes" id="UP001595961">
    <property type="component" value="Unassembled WGS sequence"/>
</dbReference>
<dbReference type="EMBL" id="JBHSGA010000018">
    <property type="protein sequence ID" value="MFC4528168.1"/>
    <property type="molecule type" value="Genomic_DNA"/>
</dbReference>
<dbReference type="PANTHER" id="PTHR33797:SF2">
    <property type="entry name" value="ORGANIC HYDROPEROXIDE RESISTANCE PROTEIN-LIKE"/>
    <property type="match status" value="1"/>
</dbReference>
<gene>
    <name evidence="2" type="ORF">ACFO5W_16110</name>
</gene>
<dbReference type="PANTHER" id="PTHR33797">
    <property type="entry name" value="ORGANIC HYDROPEROXIDE RESISTANCE PROTEIN-LIKE"/>
    <property type="match status" value="1"/>
</dbReference>
<dbReference type="Gene3D" id="3.30.300.20">
    <property type="match status" value="1"/>
</dbReference>
<comment type="caution">
    <text evidence="2">The sequence shown here is derived from an EMBL/GenBank/DDBJ whole genome shotgun (WGS) entry which is preliminary data.</text>
</comment>
<organism evidence="2 3">
    <name type="scientific">Dyella halodurans</name>
    <dbReference type="NCBI Taxonomy" id="1920171"/>
    <lineage>
        <taxon>Bacteria</taxon>
        <taxon>Pseudomonadati</taxon>
        <taxon>Pseudomonadota</taxon>
        <taxon>Gammaproteobacteria</taxon>
        <taxon>Lysobacterales</taxon>
        <taxon>Rhodanobacteraceae</taxon>
        <taxon>Dyella</taxon>
    </lineage>
</organism>
<dbReference type="InterPro" id="IPR036102">
    <property type="entry name" value="OsmC/Ohrsf"/>
</dbReference>
<dbReference type="RefSeq" id="WP_266148503.1">
    <property type="nucleotide sequence ID" value="NZ_CP064028.1"/>
</dbReference>
<sequence>MTKIQKIQYTGLTHTKINRDPALQRGEHGVVDMKLSTPGGKSYEFIAAELHPTAEQLFAGAWSACWIAALGIAASLKKVTLPEDTTVNIRVNIGETGPAWFLGAKFNVRIPGVDQAVAEALAHSAHQICPYSKAVDGNIEVDMEVTTV</sequence>
<evidence type="ECO:0000313" key="3">
    <source>
        <dbReference type="Proteomes" id="UP001595961"/>
    </source>
</evidence>
<keyword evidence="3" id="KW-1185">Reference proteome</keyword>
<dbReference type="InterPro" id="IPR003718">
    <property type="entry name" value="OsmC/Ohr_fam"/>
</dbReference>
<proteinExistence type="inferred from homology"/>